<keyword evidence="1" id="KW-0732">Signal</keyword>
<evidence type="ECO:0000313" key="4">
    <source>
        <dbReference type="Proteomes" id="UP000249115"/>
    </source>
</evidence>
<dbReference type="RefSeq" id="WP_143244195.1">
    <property type="nucleotide sequence ID" value="NZ_MSSV01000007.1"/>
</dbReference>
<name>A0A2W7RL57_9BACT</name>
<dbReference type="Proteomes" id="UP000321927">
    <property type="component" value="Unassembled WGS sequence"/>
</dbReference>
<reference evidence="3 5" key="2">
    <citation type="submission" date="2019-08" db="EMBL/GenBank/DDBJ databases">
        <title>Genome of Algoriphagus ratkowskyi IC026.</title>
        <authorList>
            <person name="Bowman J.P."/>
        </authorList>
    </citation>
    <scope>NUCLEOTIDE SEQUENCE [LARGE SCALE GENOMIC DNA]</scope>
    <source>
        <strain evidence="3 5">IC026</strain>
    </source>
</reference>
<dbReference type="OrthoDB" id="837033at2"/>
<evidence type="ECO:0000256" key="1">
    <source>
        <dbReference type="SAM" id="SignalP"/>
    </source>
</evidence>
<evidence type="ECO:0008006" key="6">
    <source>
        <dbReference type="Google" id="ProtNLM"/>
    </source>
</evidence>
<dbReference type="EMBL" id="VORV01000007">
    <property type="protein sequence ID" value="TXD77497.1"/>
    <property type="molecule type" value="Genomic_DNA"/>
</dbReference>
<feature type="signal peptide" evidence="1">
    <location>
        <begin position="1"/>
        <end position="20"/>
    </location>
</feature>
<evidence type="ECO:0000313" key="2">
    <source>
        <dbReference type="EMBL" id="PZX59220.1"/>
    </source>
</evidence>
<dbReference type="EMBL" id="QKZU01000004">
    <property type="protein sequence ID" value="PZX59220.1"/>
    <property type="molecule type" value="Genomic_DNA"/>
</dbReference>
<sequence>MNKVFLVIIFSMFFSQSLFAQGDHISLGIGPSLIYGDNSGIYRKFKFKVQPAITLSINKQINEYIGLRSSIGAQNFDSGDYDLAFPKKIRQWGDENQAYGYKGRGYFADVMPVFTTNPNAAGMLMSSVQFYAGLGFGVMYVEREQKILKNKILGNSEIIDGGVVTYNETNFIPYIPIRTGVSTNLSGDWDFALEFVLMTTTNSKLDGNTIKDKSLSPDISGQIQFTAKWYFGPAW</sequence>
<organism evidence="2 4">
    <name type="scientific">Algoriphagus ratkowskyi</name>
    <dbReference type="NCBI Taxonomy" id="57028"/>
    <lineage>
        <taxon>Bacteria</taxon>
        <taxon>Pseudomonadati</taxon>
        <taxon>Bacteroidota</taxon>
        <taxon>Cytophagia</taxon>
        <taxon>Cytophagales</taxon>
        <taxon>Cyclobacteriaceae</taxon>
        <taxon>Algoriphagus</taxon>
    </lineage>
</organism>
<gene>
    <name evidence="3" type="ORF">ESW18_11910</name>
    <name evidence="2" type="ORF">LV84_01250</name>
</gene>
<protein>
    <recommendedName>
        <fullName evidence="6">Outer membrane protein with beta-barrel domain</fullName>
    </recommendedName>
</protein>
<feature type="chain" id="PRO_5016067169" description="Outer membrane protein with beta-barrel domain" evidence="1">
    <location>
        <begin position="21"/>
        <end position="235"/>
    </location>
</feature>
<accession>A0A2W7RL57</accession>
<evidence type="ECO:0000313" key="3">
    <source>
        <dbReference type="EMBL" id="TXD77497.1"/>
    </source>
</evidence>
<keyword evidence="5" id="KW-1185">Reference proteome</keyword>
<proteinExistence type="predicted"/>
<dbReference type="Proteomes" id="UP000249115">
    <property type="component" value="Unassembled WGS sequence"/>
</dbReference>
<reference evidence="2 4" key="1">
    <citation type="submission" date="2018-06" db="EMBL/GenBank/DDBJ databases">
        <title>Genomic Encyclopedia of Archaeal and Bacterial Type Strains, Phase II (KMG-II): from individual species to whole genera.</title>
        <authorList>
            <person name="Goeker M."/>
        </authorList>
    </citation>
    <scope>NUCLEOTIDE SEQUENCE [LARGE SCALE GENOMIC DNA]</scope>
    <source>
        <strain evidence="2 4">DSM 22686</strain>
    </source>
</reference>
<evidence type="ECO:0000313" key="5">
    <source>
        <dbReference type="Proteomes" id="UP000321927"/>
    </source>
</evidence>
<dbReference type="AlphaFoldDB" id="A0A2W7RL57"/>
<comment type="caution">
    <text evidence="2">The sequence shown here is derived from an EMBL/GenBank/DDBJ whole genome shotgun (WGS) entry which is preliminary data.</text>
</comment>